<dbReference type="InterPro" id="IPR000944">
    <property type="entry name" value="Tscrpt_reg_Rrf2"/>
</dbReference>
<name>A0ABV8Q9H8_9MICO</name>
<comment type="caution">
    <text evidence="1">The sequence shown here is derived from an EMBL/GenBank/DDBJ whole genome shotgun (WGS) entry which is preliminary data.</text>
</comment>
<dbReference type="RefSeq" id="WP_390231332.1">
    <property type="nucleotide sequence ID" value="NZ_JBHSCN010000006.1"/>
</dbReference>
<dbReference type="InterPro" id="IPR036390">
    <property type="entry name" value="WH_DNA-bd_sf"/>
</dbReference>
<dbReference type="Proteomes" id="UP001595900">
    <property type="component" value="Unassembled WGS sequence"/>
</dbReference>
<dbReference type="Gene3D" id="1.10.10.10">
    <property type="entry name" value="Winged helix-like DNA-binding domain superfamily/Winged helix DNA-binding domain"/>
    <property type="match status" value="1"/>
</dbReference>
<protein>
    <submittedName>
        <fullName evidence="1">Rrf2 family transcriptional regulator</fullName>
    </submittedName>
</protein>
<dbReference type="PROSITE" id="PS51197">
    <property type="entry name" value="HTH_RRF2_2"/>
    <property type="match status" value="1"/>
</dbReference>
<dbReference type="EMBL" id="JBHSCN010000006">
    <property type="protein sequence ID" value="MFC4244945.1"/>
    <property type="molecule type" value="Genomic_DNA"/>
</dbReference>
<evidence type="ECO:0000313" key="2">
    <source>
        <dbReference type="Proteomes" id="UP001595900"/>
    </source>
</evidence>
<gene>
    <name evidence="1" type="ORF">ACFOYW_16340</name>
</gene>
<dbReference type="Pfam" id="PF02082">
    <property type="entry name" value="Rrf2"/>
    <property type="match status" value="1"/>
</dbReference>
<dbReference type="InterPro" id="IPR036388">
    <property type="entry name" value="WH-like_DNA-bd_sf"/>
</dbReference>
<dbReference type="PANTHER" id="PTHR33221:SF15">
    <property type="entry name" value="HTH-TYPE TRANSCRIPTIONAL REGULATOR YWGB-RELATED"/>
    <property type="match status" value="1"/>
</dbReference>
<sequence length="142" mass="15539">MSANSRLTIATHALTWMAYHERLGGQWTTSEQLAGSVRTNPVVIRRLMAELVKHKLLESGRGPGAGWRLARPPEQITLAQLAEALGSEPAFAMHRNEPSPICPVAQGIRPALVPIYSRVEDAIRRELEATSVADVLRDTLPA</sequence>
<proteinExistence type="predicted"/>
<evidence type="ECO:0000313" key="1">
    <source>
        <dbReference type="EMBL" id="MFC4244945.1"/>
    </source>
</evidence>
<keyword evidence="2" id="KW-1185">Reference proteome</keyword>
<dbReference type="PANTHER" id="PTHR33221">
    <property type="entry name" value="WINGED HELIX-TURN-HELIX TRANSCRIPTIONAL REGULATOR, RRF2 FAMILY"/>
    <property type="match status" value="1"/>
</dbReference>
<accession>A0ABV8Q9H8</accession>
<reference evidence="2" key="1">
    <citation type="journal article" date="2019" name="Int. J. Syst. Evol. Microbiol.">
        <title>The Global Catalogue of Microorganisms (GCM) 10K type strain sequencing project: providing services to taxonomists for standard genome sequencing and annotation.</title>
        <authorList>
            <consortium name="The Broad Institute Genomics Platform"/>
            <consortium name="The Broad Institute Genome Sequencing Center for Infectious Disease"/>
            <person name="Wu L."/>
            <person name="Ma J."/>
        </authorList>
    </citation>
    <scope>NUCLEOTIDE SEQUENCE [LARGE SCALE GENOMIC DNA]</scope>
    <source>
        <strain evidence="2">CGMCC 1.10363</strain>
    </source>
</reference>
<organism evidence="1 2">
    <name type="scientific">Gryllotalpicola reticulitermitis</name>
    <dbReference type="NCBI Taxonomy" id="1184153"/>
    <lineage>
        <taxon>Bacteria</taxon>
        <taxon>Bacillati</taxon>
        <taxon>Actinomycetota</taxon>
        <taxon>Actinomycetes</taxon>
        <taxon>Micrococcales</taxon>
        <taxon>Microbacteriaceae</taxon>
        <taxon>Gryllotalpicola</taxon>
    </lineage>
</organism>
<dbReference type="SUPFAM" id="SSF46785">
    <property type="entry name" value="Winged helix' DNA-binding domain"/>
    <property type="match status" value="1"/>
</dbReference>